<proteinExistence type="inferred from homology"/>
<evidence type="ECO:0000259" key="6">
    <source>
        <dbReference type="PROSITE" id="PS51686"/>
    </source>
</evidence>
<dbReference type="InterPro" id="IPR023267">
    <property type="entry name" value="RCMT"/>
</dbReference>
<dbReference type="RefSeq" id="WP_283174175.1">
    <property type="nucleotide sequence ID" value="NZ_JAPNOA010000029.1"/>
</dbReference>
<dbReference type="GO" id="GO:0008173">
    <property type="term" value="F:RNA methyltransferase activity"/>
    <property type="evidence" value="ECO:0007669"/>
    <property type="project" value="InterPro"/>
</dbReference>
<sequence>MSRQERQNSNTFLLTYRDLINIWQDWSDTSPVQPLDRWLRQYSRSQRQQSPAFRMAINNAMMEALRYRQLADALELTFRDPTYDDWKTWDSRWQADTPLSSSPSHFWYWIQLCSNSDWRLPHSLEEQKARREHFNAFKAQADSLEENATFLLAHGLRPTWEALLFKRAEKSGWDDKQLARLVRMQTSRPPLWLRLANMADAAALQQALSEEGVQVGEYQGHLYATGGKDITLTNGWKNGQFEVQDLASQQICDAVDVKPGHKVWDACAGAGGKSLTLARALAGKGAVVATDLHAYKLEELKRRAKRAGISNIRSFTWDADAPLRLPAEIARQQGFDRILVDAPCSNSGTWRRNPDARWRLDNHNTRELAALQGRILAQASKALRPGGRLVYATCSWQVAENEDVVAAFLAANPEFCLVEQKMLGAPVSDSDSMFVAVLSRP</sequence>
<reference evidence="7" key="1">
    <citation type="submission" date="2022-11" db="EMBL/GenBank/DDBJ databases">
        <title>Parathalassolutuus dongxingensis gen. nov., sp. nov., a novel member of family Oceanospirillaceae isolated from a coastal shrimp pond in Guangxi, China.</title>
        <authorList>
            <person name="Chen H."/>
        </authorList>
    </citation>
    <scope>NUCLEOTIDE SEQUENCE</scope>
    <source>
        <strain evidence="7">G-43</strain>
    </source>
</reference>
<dbReference type="GO" id="GO:0003723">
    <property type="term" value="F:RNA binding"/>
    <property type="evidence" value="ECO:0007669"/>
    <property type="project" value="UniProtKB-UniRule"/>
</dbReference>
<evidence type="ECO:0000256" key="2">
    <source>
        <dbReference type="ARBA" id="ARBA00022679"/>
    </source>
</evidence>
<dbReference type="EMBL" id="JAPNOA010000029">
    <property type="protein sequence ID" value="MCY0965967.1"/>
    <property type="molecule type" value="Genomic_DNA"/>
</dbReference>
<feature type="domain" description="SAM-dependent MTase RsmB/NOP-type" evidence="6">
    <location>
        <begin position="167"/>
        <end position="441"/>
    </location>
</feature>
<dbReference type="CDD" id="cd02440">
    <property type="entry name" value="AdoMet_MTases"/>
    <property type="match status" value="1"/>
</dbReference>
<keyword evidence="2 5" id="KW-0808">Transferase</keyword>
<keyword evidence="8" id="KW-1185">Reference proteome</keyword>
<dbReference type="Pfam" id="PF01189">
    <property type="entry name" value="Methyltr_RsmB-F"/>
    <property type="match status" value="1"/>
</dbReference>
<dbReference type="Proteomes" id="UP001150830">
    <property type="component" value="Unassembled WGS sequence"/>
</dbReference>
<keyword evidence="3 5" id="KW-0949">S-adenosyl-L-methionine</keyword>
<dbReference type="PANTHER" id="PTHR22807">
    <property type="entry name" value="NOP2 YEAST -RELATED NOL1/NOP2/FMU SUN DOMAIN-CONTAINING"/>
    <property type="match status" value="1"/>
</dbReference>
<feature type="active site" description="Nucleophile" evidence="5">
    <location>
        <position position="394"/>
    </location>
</feature>
<evidence type="ECO:0000313" key="8">
    <source>
        <dbReference type="Proteomes" id="UP001150830"/>
    </source>
</evidence>
<dbReference type="PROSITE" id="PS51686">
    <property type="entry name" value="SAM_MT_RSMB_NOP"/>
    <property type="match status" value="1"/>
</dbReference>
<evidence type="ECO:0000256" key="1">
    <source>
        <dbReference type="ARBA" id="ARBA00022603"/>
    </source>
</evidence>
<dbReference type="InterPro" id="IPR029063">
    <property type="entry name" value="SAM-dependent_MTases_sf"/>
</dbReference>
<evidence type="ECO:0000256" key="3">
    <source>
        <dbReference type="ARBA" id="ARBA00022691"/>
    </source>
</evidence>
<evidence type="ECO:0000256" key="4">
    <source>
        <dbReference type="ARBA" id="ARBA00022884"/>
    </source>
</evidence>
<comment type="caution">
    <text evidence="5">Lacks conserved residue(s) required for the propagation of feature annotation.</text>
</comment>
<dbReference type="GO" id="GO:0001510">
    <property type="term" value="P:RNA methylation"/>
    <property type="evidence" value="ECO:0007669"/>
    <property type="project" value="InterPro"/>
</dbReference>
<dbReference type="AlphaFoldDB" id="A0A9X3EE99"/>
<dbReference type="PANTHER" id="PTHR22807:SF53">
    <property type="entry name" value="RIBOSOMAL RNA SMALL SUBUNIT METHYLTRANSFERASE B-RELATED"/>
    <property type="match status" value="1"/>
</dbReference>
<evidence type="ECO:0000313" key="7">
    <source>
        <dbReference type="EMBL" id="MCY0965967.1"/>
    </source>
</evidence>
<name>A0A9X3EE99_9GAMM</name>
<keyword evidence="4 5" id="KW-0694">RNA-binding</keyword>
<feature type="binding site" evidence="5">
    <location>
        <position position="291"/>
    </location>
    <ligand>
        <name>S-adenosyl-L-methionine</name>
        <dbReference type="ChEBI" id="CHEBI:59789"/>
    </ligand>
</feature>
<dbReference type="SUPFAM" id="SSF53335">
    <property type="entry name" value="S-adenosyl-L-methionine-dependent methyltransferases"/>
    <property type="match status" value="1"/>
</dbReference>
<evidence type="ECO:0000256" key="5">
    <source>
        <dbReference type="PROSITE-ProRule" id="PRU01023"/>
    </source>
</evidence>
<dbReference type="Gene3D" id="3.40.50.150">
    <property type="entry name" value="Vaccinia Virus protein VP39"/>
    <property type="match status" value="1"/>
</dbReference>
<gene>
    <name evidence="7" type="ORF">OUO13_12275</name>
</gene>
<dbReference type="InterPro" id="IPR049560">
    <property type="entry name" value="MeTrfase_RsmB-F_NOP2_cat"/>
</dbReference>
<keyword evidence="1 5" id="KW-0489">Methyltransferase</keyword>
<accession>A0A9X3EE99</accession>
<protein>
    <submittedName>
        <fullName evidence="7">RsmB/NOP family class I SAM-dependent RNA methyltransferase</fullName>
    </submittedName>
</protein>
<dbReference type="PRINTS" id="PR02008">
    <property type="entry name" value="RCMTFAMILY"/>
</dbReference>
<comment type="caution">
    <text evidence="7">The sequence shown here is derived from an EMBL/GenBank/DDBJ whole genome shotgun (WGS) entry which is preliminary data.</text>
</comment>
<organism evidence="7 8">
    <name type="scientific">Parathalassolituus penaei</name>
    <dbReference type="NCBI Taxonomy" id="2997323"/>
    <lineage>
        <taxon>Bacteria</taxon>
        <taxon>Pseudomonadati</taxon>
        <taxon>Pseudomonadota</taxon>
        <taxon>Gammaproteobacteria</taxon>
        <taxon>Oceanospirillales</taxon>
        <taxon>Oceanospirillaceae</taxon>
        <taxon>Parathalassolituus</taxon>
    </lineage>
</organism>
<feature type="binding site" evidence="5">
    <location>
        <position position="318"/>
    </location>
    <ligand>
        <name>S-adenosyl-L-methionine</name>
        <dbReference type="ChEBI" id="CHEBI:59789"/>
    </ligand>
</feature>
<feature type="binding site" evidence="5">
    <location>
        <position position="341"/>
    </location>
    <ligand>
        <name>S-adenosyl-L-methionine</name>
        <dbReference type="ChEBI" id="CHEBI:59789"/>
    </ligand>
</feature>
<comment type="similarity">
    <text evidence="5">Belongs to the class I-like SAM-binding methyltransferase superfamily. RsmB/NOP family.</text>
</comment>
<dbReference type="InterPro" id="IPR001678">
    <property type="entry name" value="MeTrfase_RsmB-F_NOP2_dom"/>
</dbReference>